<feature type="compositionally biased region" description="Pro residues" evidence="3">
    <location>
        <begin position="691"/>
        <end position="714"/>
    </location>
</feature>
<protein>
    <recommendedName>
        <fullName evidence="4">SH3 domain-containing protein</fullName>
    </recommendedName>
</protein>
<dbReference type="Pfam" id="PF00018">
    <property type="entry name" value="SH3_1"/>
    <property type="match status" value="1"/>
</dbReference>
<proteinExistence type="predicted"/>
<feature type="compositionally biased region" description="Basic and acidic residues" evidence="3">
    <location>
        <begin position="472"/>
        <end position="482"/>
    </location>
</feature>
<feature type="compositionally biased region" description="Basic and acidic residues" evidence="3">
    <location>
        <begin position="184"/>
        <end position="195"/>
    </location>
</feature>
<evidence type="ECO:0000256" key="3">
    <source>
        <dbReference type="SAM" id="MobiDB-lite"/>
    </source>
</evidence>
<dbReference type="Proteomes" id="UP000766486">
    <property type="component" value="Unassembled WGS sequence"/>
</dbReference>
<keyword evidence="1 2" id="KW-0728">SH3 domain</keyword>
<feature type="compositionally biased region" description="Pro residues" evidence="3">
    <location>
        <begin position="860"/>
        <end position="875"/>
    </location>
</feature>
<dbReference type="PANTHER" id="PTHR45929">
    <property type="entry name" value="JAK PATHWAY SIGNAL TRANSDUCTION ADAPTOR MOLECULE"/>
    <property type="match status" value="1"/>
</dbReference>
<comment type="caution">
    <text evidence="5">The sequence shown here is derived from an EMBL/GenBank/DDBJ whole genome shotgun (WGS) entry which is preliminary data.</text>
</comment>
<feature type="compositionally biased region" description="Pro residues" evidence="3">
    <location>
        <begin position="787"/>
        <end position="846"/>
    </location>
</feature>
<dbReference type="SUPFAM" id="SSF50044">
    <property type="entry name" value="SH3-domain"/>
    <property type="match status" value="1"/>
</dbReference>
<keyword evidence="6" id="KW-1185">Reference proteome</keyword>
<feature type="compositionally biased region" description="Pro residues" evidence="3">
    <location>
        <begin position="174"/>
        <end position="183"/>
    </location>
</feature>
<organism evidence="5 6">
    <name type="scientific">Bionectria ochroleuca</name>
    <name type="common">Gliocladium roseum</name>
    <dbReference type="NCBI Taxonomy" id="29856"/>
    <lineage>
        <taxon>Eukaryota</taxon>
        <taxon>Fungi</taxon>
        <taxon>Dikarya</taxon>
        <taxon>Ascomycota</taxon>
        <taxon>Pezizomycotina</taxon>
        <taxon>Sordariomycetes</taxon>
        <taxon>Hypocreomycetidae</taxon>
        <taxon>Hypocreales</taxon>
        <taxon>Bionectriaceae</taxon>
        <taxon>Clonostachys</taxon>
    </lineage>
</organism>
<dbReference type="Pfam" id="PF25459">
    <property type="entry name" value="AIM3_BBC1_C"/>
    <property type="match status" value="1"/>
</dbReference>
<feature type="compositionally biased region" description="Basic and acidic residues" evidence="3">
    <location>
        <begin position="281"/>
        <end position="301"/>
    </location>
</feature>
<gene>
    <name evidence="5" type="ORF">CLO192961_LOCUS214486</name>
</gene>
<feature type="compositionally biased region" description="Low complexity" evidence="3">
    <location>
        <begin position="302"/>
        <end position="318"/>
    </location>
</feature>
<evidence type="ECO:0000256" key="2">
    <source>
        <dbReference type="PROSITE-ProRule" id="PRU00192"/>
    </source>
</evidence>
<dbReference type="PANTHER" id="PTHR45929:SF6">
    <property type="entry name" value="SH3 DOMAIN PROTEIN (AFU_ORTHOLOGUE AFUA_2G10320)"/>
    <property type="match status" value="1"/>
</dbReference>
<feature type="compositionally biased region" description="Pro residues" evidence="3">
    <location>
        <begin position="666"/>
        <end position="675"/>
    </location>
</feature>
<evidence type="ECO:0000313" key="6">
    <source>
        <dbReference type="Proteomes" id="UP000766486"/>
    </source>
</evidence>
<feature type="compositionally biased region" description="Basic and acidic residues" evidence="3">
    <location>
        <begin position="443"/>
        <end position="455"/>
    </location>
</feature>
<feature type="compositionally biased region" description="Pro residues" evidence="3">
    <location>
        <begin position="610"/>
        <end position="636"/>
    </location>
</feature>
<dbReference type="SMART" id="SM00326">
    <property type="entry name" value="SH3"/>
    <property type="match status" value="1"/>
</dbReference>
<dbReference type="PROSITE" id="PS50002">
    <property type="entry name" value="SH3"/>
    <property type="match status" value="1"/>
</dbReference>
<feature type="compositionally biased region" description="Low complexity" evidence="3">
    <location>
        <begin position="942"/>
        <end position="951"/>
    </location>
</feature>
<dbReference type="InterPro" id="IPR001452">
    <property type="entry name" value="SH3_domain"/>
</dbReference>
<dbReference type="InterPro" id="IPR050670">
    <property type="entry name" value="STAM"/>
</dbReference>
<feature type="domain" description="SH3" evidence="4">
    <location>
        <begin position="2"/>
        <end position="66"/>
    </location>
</feature>
<dbReference type="CDD" id="cd11887">
    <property type="entry name" value="SH3_Bbc1"/>
    <property type="match status" value="1"/>
</dbReference>
<dbReference type="InterPro" id="IPR057402">
    <property type="entry name" value="AIM3_BBC1_C"/>
</dbReference>
<feature type="compositionally biased region" description="Gly residues" evidence="3">
    <location>
        <begin position="214"/>
        <end position="225"/>
    </location>
</feature>
<feature type="compositionally biased region" description="Basic and acidic residues" evidence="3">
    <location>
        <begin position="254"/>
        <end position="268"/>
    </location>
</feature>
<dbReference type="InterPro" id="IPR035552">
    <property type="entry name" value="Mti1_SH3"/>
</dbReference>
<feature type="compositionally biased region" description="Pro residues" evidence="3">
    <location>
        <begin position="232"/>
        <end position="247"/>
    </location>
</feature>
<name>A0ABY6U8Y3_BIOOC</name>
<dbReference type="EMBL" id="CABFNS010000771">
    <property type="protein sequence ID" value="VUC27582.1"/>
    <property type="molecule type" value="Genomic_DNA"/>
</dbReference>
<feature type="compositionally biased region" description="Acidic residues" evidence="3">
    <location>
        <begin position="411"/>
        <end position="423"/>
    </location>
</feature>
<dbReference type="Gene3D" id="2.30.30.40">
    <property type="entry name" value="SH3 Domains"/>
    <property type="match status" value="1"/>
</dbReference>
<feature type="compositionally biased region" description="Pro residues" evidence="3">
    <location>
        <begin position="150"/>
        <end position="164"/>
    </location>
</feature>
<sequence>MAALFRVKAVYEYTSPHEDDLNFDIGQVITVTEEDDADWYGGEYLDANGVKKEGIFPRNFVEKIEPQAPPRPTRNRHKKDAEAPPQPEQASSHPPPPPPTVPAVEAPAPQPSEPEIEEAPEPVQKSPTSPKKQSAPPVPIPTSPIKNVEPPAPAPVPVPAPAPAPVAAAAPAPKSKPGPPPVSEKPKSNAFRDRIAAFNKPAAPPIAPFKPGGLSSGGGSGGGTGFIKKPFVAPPPSRHAFVPPPQQAPVAKVYRRDEDPEIKDKEAENQLQAERAGLAGDHAEVEGGEDQPKPTTLKERIALLQQQQREQAQRQADAAAKKDKPKKPPKKAEPVPPPAAAAAEDAAEEEDVPPVPLGRKSTEESAARTSTDDGQSTRAPAPRRKASKGPAVDPVLDGNEADMSGAGDTTEGQDDTTEREDNDDATRLPAHASTAAPVLPVRKSSEAAPETREEENAQEQEEEEVEEEDVDPEVRRKEELRARMAKMSGGMGFHGMFGMPAPGGLPPKKKKPAPPPETSEEAGADEAPAVSRAAPPIPTMMALPGMGGPKKSEEGTRPREDELEASTRAPPPPIPSRQSQELDNADEEEDNDTTPALTPAPSVPHRDTISPPPVPGGRPAPPPVPTEARPPPPLPPASLQSPTDGSASDDELSGAQDIPSHSAVPPQLPPQPPSSNEPSSPLSTASKRNSRPPPPIPDSAPPAHARPPPPPPPGNVSRQSTAEAHRSLPVRPNQAGERNEDELTEYEGDYDTDIASSVPHKDALKAHARDSNLEDNSLQSPVTDTPPTLPPPVPSSVPRAGPPPIPSQAPPPPIPGQAPPPPIPGQAPPIPGQAPPPPVPSHPPQSPRESKRRSVDFPRSAPPPPPVPSHPPQSPPETTRRSVDFAPPPPPPAVASPDEYDPYNNNHATPTPGYAPRTPKIDEESYFADAAPTQSPPDRRAPAPARTATTRQSIDLGRKSMNARRSVDVPRTGAESGFIANDIDLGAQSGWWKQANQVPPTLQGRRDVFFESEESTSTNQGSKTIITREIYVLFQDYSQTILTVRYDPYNPADVELEQRHEPPPRPLRQDQMEEYYERFGRAVAAAVASRKDTIVGDGTPQGLVMELLKPFSEALRPVGTRAYGALVYSNMGNASTQHNDMIRPGDIISIRNAKFQGKHGPMHAKYSVEVGKPDHVGVVAEWDGSKKKVRAWEQGRESKKTKMESFKLDDLRSGEVKIWRIMPRSWIGWSTPS</sequence>
<feature type="compositionally biased region" description="Basic and acidic residues" evidence="3">
    <location>
        <begin position="759"/>
        <end position="772"/>
    </location>
</feature>
<accession>A0ABY6U8Y3</accession>
<feature type="region of interest" description="Disordered" evidence="3">
    <location>
        <begin position="60"/>
        <end position="965"/>
    </location>
</feature>
<feature type="compositionally biased region" description="Acidic residues" evidence="3">
    <location>
        <begin position="583"/>
        <end position="592"/>
    </location>
</feature>
<evidence type="ECO:0000313" key="5">
    <source>
        <dbReference type="EMBL" id="VUC27582.1"/>
    </source>
</evidence>
<feature type="compositionally biased region" description="Polar residues" evidence="3">
    <location>
        <begin position="367"/>
        <end position="378"/>
    </location>
</feature>
<dbReference type="PRINTS" id="PR00452">
    <property type="entry name" value="SH3DOMAIN"/>
</dbReference>
<dbReference type="InterPro" id="IPR036028">
    <property type="entry name" value="SH3-like_dom_sf"/>
</dbReference>
<evidence type="ECO:0000256" key="1">
    <source>
        <dbReference type="ARBA" id="ARBA00022443"/>
    </source>
</evidence>
<feature type="compositionally biased region" description="Acidic residues" evidence="3">
    <location>
        <begin position="456"/>
        <end position="471"/>
    </location>
</feature>
<feature type="compositionally biased region" description="Basic and acidic residues" evidence="3">
    <location>
        <begin position="550"/>
        <end position="560"/>
    </location>
</feature>
<reference evidence="5 6" key="1">
    <citation type="submission" date="2019-06" db="EMBL/GenBank/DDBJ databases">
        <authorList>
            <person name="Broberg M."/>
        </authorList>
    </citation>
    <scope>NUCLEOTIDE SEQUENCE [LARGE SCALE GENOMIC DNA]</scope>
</reference>
<evidence type="ECO:0000259" key="4">
    <source>
        <dbReference type="PROSITE" id="PS50002"/>
    </source>
</evidence>
<feature type="compositionally biased region" description="Acidic residues" evidence="3">
    <location>
        <begin position="739"/>
        <end position="752"/>
    </location>
</feature>